<proteinExistence type="predicted"/>
<accession>A0AAV4VEA7</accession>
<gene>
    <name evidence="1" type="ORF">CDAR_301781</name>
</gene>
<reference evidence="1 2" key="1">
    <citation type="submission" date="2021-06" db="EMBL/GenBank/DDBJ databases">
        <title>Caerostris darwini draft genome.</title>
        <authorList>
            <person name="Kono N."/>
            <person name="Arakawa K."/>
        </authorList>
    </citation>
    <scope>NUCLEOTIDE SEQUENCE [LARGE SCALE GENOMIC DNA]</scope>
</reference>
<keyword evidence="2" id="KW-1185">Reference proteome</keyword>
<dbReference type="AlphaFoldDB" id="A0AAV4VEA7"/>
<evidence type="ECO:0000313" key="2">
    <source>
        <dbReference type="Proteomes" id="UP001054837"/>
    </source>
</evidence>
<protein>
    <submittedName>
        <fullName evidence="1">Uncharacterized protein</fullName>
    </submittedName>
</protein>
<comment type="caution">
    <text evidence="1">The sequence shown here is derived from an EMBL/GenBank/DDBJ whole genome shotgun (WGS) entry which is preliminary data.</text>
</comment>
<dbReference type="EMBL" id="BPLQ01012845">
    <property type="protein sequence ID" value="GIY68219.1"/>
    <property type="molecule type" value="Genomic_DNA"/>
</dbReference>
<evidence type="ECO:0000313" key="1">
    <source>
        <dbReference type="EMBL" id="GIY68219.1"/>
    </source>
</evidence>
<name>A0AAV4VEA7_9ARAC</name>
<sequence length="103" mass="11575">MNEKEGEGGRKRTIPQVRTLKGHFLSFGVPFLLHHRPAGSDERRIQSVSSRGSGKCRLRRLLETMDIPHCFLDVAFFLALSSGHGLDVSSKQNLIKLTSLFQQ</sequence>
<organism evidence="1 2">
    <name type="scientific">Caerostris darwini</name>
    <dbReference type="NCBI Taxonomy" id="1538125"/>
    <lineage>
        <taxon>Eukaryota</taxon>
        <taxon>Metazoa</taxon>
        <taxon>Ecdysozoa</taxon>
        <taxon>Arthropoda</taxon>
        <taxon>Chelicerata</taxon>
        <taxon>Arachnida</taxon>
        <taxon>Araneae</taxon>
        <taxon>Araneomorphae</taxon>
        <taxon>Entelegynae</taxon>
        <taxon>Araneoidea</taxon>
        <taxon>Araneidae</taxon>
        <taxon>Caerostris</taxon>
    </lineage>
</organism>
<dbReference type="Proteomes" id="UP001054837">
    <property type="component" value="Unassembled WGS sequence"/>
</dbReference>